<comment type="caution">
    <text evidence="1">The sequence shown here is derived from an EMBL/GenBank/DDBJ whole genome shotgun (WGS) entry which is preliminary data.</text>
</comment>
<dbReference type="AlphaFoldDB" id="I7IVQ5"/>
<dbReference type="Proteomes" id="UP000009320">
    <property type="component" value="Unassembled WGS sequence"/>
</dbReference>
<accession>I7IVQ5</accession>
<gene>
    <name evidence="1" type="ORF">BN55_00685</name>
</gene>
<evidence type="ECO:0000313" key="1">
    <source>
        <dbReference type="EMBL" id="CCI81853.1"/>
    </source>
</evidence>
<organism evidence="1 2">
    <name type="scientific">Lactobacillus hominis DSM 23910 = CRBIP 24.179</name>
    <dbReference type="NCBI Taxonomy" id="1423758"/>
    <lineage>
        <taxon>Bacteria</taxon>
        <taxon>Bacillati</taxon>
        <taxon>Bacillota</taxon>
        <taxon>Bacilli</taxon>
        <taxon>Lactobacillales</taxon>
        <taxon>Lactobacillaceae</taxon>
        <taxon>Lactobacillus</taxon>
    </lineage>
</organism>
<dbReference type="EMBL" id="CAKE01000010">
    <property type="protein sequence ID" value="CCI81853.1"/>
    <property type="molecule type" value="Genomic_DNA"/>
</dbReference>
<proteinExistence type="predicted"/>
<dbReference type="eggNOG" id="COG2378">
    <property type="taxonomic scope" value="Bacteria"/>
</dbReference>
<evidence type="ECO:0000313" key="2">
    <source>
        <dbReference type="Proteomes" id="UP000009320"/>
    </source>
</evidence>
<sequence length="122" mass="14834">MQLRYYLHKFQKVEISINQDSLINRKELVTSFKQYETEYYQISYRCILTKEGEQKIQYNSYPRMNIIHDKGKIYLDGKYNRGELHYLVNYLISLGSNVKIIYPDELKESYLNQLKEIVQQYD</sequence>
<reference evidence="1 2" key="1">
    <citation type="submission" date="2012-06" db="EMBL/GenBank/DDBJ databases">
        <title>Draft Genome Sequence of Lactobacillus hominis Strain CRBIP 24.179T, isolated from human intestine.</title>
        <authorList>
            <person name="Cousin S."/>
            <person name="Ma L."/>
            <person name="Bizet C."/>
            <person name="Loux V."/>
            <person name="Bouchier C."/>
            <person name="Clermont D."/>
            <person name="Creno S."/>
        </authorList>
    </citation>
    <scope>NUCLEOTIDE SEQUENCE [LARGE SCALE GENOMIC DNA]</scope>
    <source>
        <strain evidence="2">CRBIP 24.179T</strain>
    </source>
</reference>
<protein>
    <submittedName>
        <fullName evidence="1">Uncharacterized protein</fullName>
    </submittedName>
</protein>
<dbReference type="STRING" id="1423758.FC41_GL000939"/>
<name>I7IVQ5_9LACO</name>
<keyword evidence="2" id="KW-1185">Reference proteome</keyword>